<dbReference type="STRING" id="1280947.HY30_00550"/>
<organism evidence="1 2">
    <name type="scientific">Hyphomonas chukchiensis</name>
    <dbReference type="NCBI Taxonomy" id="1280947"/>
    <lineage>
        <taxon>Bacteria</taxon>
        <taxon>Pseudomonadati</taxon>
        <taxon>Pseudomonadota</taxon>
        <taxon>Alphaproteobacteria</taxon>
        <taxon>Hyphomonadales</taxon>
        <taxon>Hyphomonadaceae</taxon>
        <taxon>Hyphomonas</taxon>
    </lineage>
</organism>
<protein>
    <recommendedName>
        <fullName evidence="3">PaaX-like N-terminal domain-containing protein</fullName>
    </recommendedName>
</protein>
<gene>
    <name evidence="1" type="ORF">HY30_00550</name>
</gene>
<dbReference type="RefSeq" id="WP_034735865.1">
    <property type="nucleotide sequence ID" value="NZ_AWFG01000001.1"/>
</dbReference>
<dbReference type="EMBL" id="AWFG01000001">
    <property type="protein sequence ID" value="KCZ60855.1"/>
    <property type="molecule type" value="Genomic_DNA"/>
</dbReference>
<name>A0A062UNI3_9PROT</name>
<dbReference type="Proteomes" id="UP000027190">
    <property type="component" value="Unassembled WGS sequence"/>
</dbReference>
<dbReference type="Gene3D" id="3.30.70.2650">
    <property type="match status" value="1"/>
</dbReference>
<dbReference type="PATRIC" id="fig|1280947.3.peg.105"/>
<keyword evidence="2" id="KW-1185">Reference proteome</keyword>
<dbReference type="InterPro" id="IPR036388">
    <property type="entry name" value="WH-like_DNA-bd_sf"/>
</dbReference>
<dbReference type="OrthoDB" id="2270427at2"/>
<evidence type="ECO:0000313" key="2">
    <source>
        <dbReference type="Proteomes" id="UP000027190"/>
    </source>
</evidence>
<accession>A0A062UNI3</accession>
<proteinExistence type="predicted"/>
<dbReference type="Gene3D" id="1.10.10.10">
    <property type="entry name" value="Winged helix-like DNA-binding domain superfamily/Winged helix DNA-binding domain"/>
    <property type="match status" value="1"/>
</dbReference>
<dbReference type="PANTHER" id="PTHR30319">
    <property type="entry name" value="PHENYLACETIC ACID REGULATOR-RELATED TRANSCRIPTIONAL REPRESSOR"/>
    <property type="match status" value="1"/>
</dbReference>
<evidence type="ECO:0000313" key="1">
    <source>
        <dbReference type="EMBL" id="KCZ60855.1"/>
    </source>
</evidence>
<comment type="caution">
    <text evidence="1">The sequence shown here is derived from an EMBL/GenBank/DDBJ whole genome shotgun (WGS) entry which is preliminary data.</text>
</comment>
<dbReference type="eggNOG" id="COG3327">
    <property type="taxonomic scope" value="Bacteria"/>
</dbReference>
<dbReference type="GO" id="GO:0006351">
    <property type="term" value="P:DNA-templated transcription"/>
    <property type="evidence" value="ECO:0007669"/>
    <property type="project" value="TreeGrafter"/>
</dbReference>
<evidence type="ECO:0008006" key="3">
    <source>
        <dbReference type="Google" id="ProtNLM"/>
    </source>
</evidence>
<sequence length="267" mass="29380">MPLRFKPTAAEDVSARTLVLSLMSVPGRRPQTLAYLSRAGGLFGMEPTAIRMAVTRLVKEGLLESVERGVYATGPKAAAFTAEISDWRNAPARTRVWNGGWIGVLTNHLGRTDRKDLRARMRALRLYGFAQAEAGLWVRPDNLRLSLGDLRAALLRIGLQDDALLIAICETALPASADWRDLWSTNDLKTTYEGAIAAMQASRKAAARLPADDAARETLLIGQSVIRTINLDPLLPEDIGDAALFRQMVSEMDAYDRFGRTCWDKIG</sequence>
<dbReference type="AlphaFoldDB" id="A0A062UNI3"/>
<dbReference type="PANTHER" id="PTHR30319:SF1">
    <property type="entry name" value="TRANSCRIPTIONAL REPRESSOR PAAX"/>
    <property type="match status" value="1"/>
</dbReference>
<reference evidence="1 2" key="1">
    <citation type="journal article" date="2014" name="Antonie Van Leeuwenhoek">
        <title>Hyphomonas beringensis sp. nov. and Hyphomonas chukchiensis sp. nov., isolated from surface seawater of the Bering Sea and Chukchi Sea.</title>
        <authorList>
            <person name="Li C."/>
            <person name="Lai Q."/>
            <person name="Li G."/>
            <person name="Dong C."/>
            <person name="Wang J."/>
            <person name="Liao Y."/>
            <person name="Shao Z."/>
        </authorList>
    </citation>
    <scope>NUCLEOTIDE SEQUENCE [LARGE SCALE GENOMIC DNA]</scope>
    <source>
        <strain evidence="1 2">BH-BN04-4</strain>
    </source>
</reference>